<accession>A0A1T5KCN4</accession>
<gene>
    <name evidence="1" type="ORF">SAMN05660236_2036</name>
</gene>
<sequence>MNSENRINTVSKKKLKRVLTIMITIPLDNQKKSLPYHITIYDYVCSAHPSIYHIAFIYKV</sequence>
<keyword evidence="2" id="KW-1185">Reference proteome</keyword>
<evidence type="ECO:0000313" key="1">
    <source>
        <dbReference type="EMBL" id="SKC61434.1"/>
    </source>
</evidence>
<name>A0A1T5KCN4_9BACT</name>
<dbReference type="Proteomes" id="UP000190961">
    <property type="component" value="Unassembled WGS sequence"/>
</dbReference>
<reference evidence="1 2" key="1">
    <citation type="submission" date="2017-02" db="EMBL/GenBank/DDBJ databases">
        <authorList>
            <person name="Peterson S.W."/>
        </authorList>
    </citation>
    <scope>NUCLEOTIDE SEQUENCE [LARGE SCALE GENOMIC DNA]</scope>
    <source>
        <strain evidence="1 2">DSM 25262</strain>
    </source>
</reference>
<evidence type="ECO:0000313" key="2">
    <source>
        <dbReference type="Proteomes" id="UP000190961"/>
    </source>
</evidence>
<dbReference type="AlphaFoldDB" id="A0A1T5KCN4"/>
<proteinExistence type="predicted"/>
<dbReference type="EMBL" id="FUZU01000001">
    <property type="protein sequence ID" value="SKC61434.1"/>
    <property type="molecule type" value="Genomic_DNA"/>
</dbReference>
<organism evidence="1 2">
    <name type="scientific">Ohtaekwangia koreensis</name>
    <dbReference type="NCBI Taxonomy" id="688867"/>
    <lineage>
        <taxon>Bacteria</taxon>
        <taxon>Pseudomonadati</taxon>
        <taxon>Bacteroidota</taxon>
        <taxon>Cytophagia</taxon>
        <taxon>Cytophagales</taxon>
        <taxon>Fulvivirgaceae</taxon>
        <taxon>Ohtaekwangia</taxon>
    </lineage>
</organism>
<protein>
    <submittedName>
        <fullName evidence="1">Uncharacterized protein</fullName>
    </submittedName>
</protein>